<dbReference type="InterPro" id="IPR006467">
    <property type="entry name" value="MiaB-like_bact"/>
</dbReference>
<evidence type="ECO:0000256" key="2">
    <source>
        <dbReference type="ARBA" id="ARBA00022485"/>
    </source>
</evidence>
<accession>A0A517MNH1</accession>
<keyword evidence="2" id="KW-0004">4Fe-4S</keyword>
<dbReference type="PANTHER" id="PTHR11918:SF45">
    <property type="entry name" value="THREONYLCARBAMOYLADENOSINE TRNA METHYLTHIOTRANSFERASE"/>
    <property type="match status" value="1"/>
</dbReference>
<evidence type="ECO:0000256" key="1">
    <source>
        <dbReference type="ARBA" id="ARBA00001966"/>
    </source>
</evidence>
<evidence type="ECO:0000313" key="11">
    <source>
        <dbReference type="EMBL" id="QDS96424.1"/>
    </source>
</evidence>
<evidence type="ECO:0000259" key="9">
    <source>
        <dbReference type="PROSITE" id="PS51449"/>
    </source>
</evidence>
<dbReference type="SFLD" id="SFLDG01082">
    <property type="entry name" value="B12-binding_domain_containing"/>
    <property type="match status" value="1"/>
</dbReference>
<dbReference type="InterPro" id="IPR005839">
    <property type="entry name" value="Methylthiotransferase"/>
</dbReference>
<dbReference type="PROSITE" id="PS51918">
    <property type="entry name" value="RADICAL_SAM"/>
    <property type="match status" value="1"/>
</dbReference>
<evidence type="ECO:0000256" key="6">
    <source>
        <dbReference type="ARBA" id="ARBA00022723"/>
    </source>
</evidence>
<dbReference type="NCBIfam" id="TIGR01579">
    <property type="entry name" value="MiaB-like-C"/>
    <property type="match status" value="1"/>
</dbReference>
<evidence type="ECO:0000256" key="7">
    <source>
        <dbReference type="ARBA" id="ARBA00023004"/>
    </source>
</evidence>
<dbReference type="FunFam" id="3.80.30.20:FF:000001">
    <property type="entry name" value="tRNA-2-methylthio-N(6)-dimethylallyladenosine synthase 2"/>
    <property type="match status" value="1"/>
</dbReference>
<dbReference type="SFLD" id="SFLDS00029">
    <property type="entry name" value="Radical_SAM"/>
    <property type="match status" value="1"/>
</dbReference>
<dbReference type="GO" id="GO:0035598">
    <property type="term" value="F:tRNA (N(6)-L-threonylcarbamoyladenosine(37)-C(2))-methylthiotransferase activity"/>
    <property type="evidence" value="ECO:0007669"/>
    <property type="project" value="TreeGrafter"/>
</dbReference>
<sequence>MSAKMRTVTLGCKVNQYETELVRQGLSRIGFDDAEGDEQADVCIVNTCTVTSEGDSKSRQMIRRLARRNPDSRIVVMGCYATRAPEEVASLPNVVDVVTDKRELPDLMTRFGVVDVPTGLDGFSGRQRAYVKVQDGCLLRCSYCIIPMVRPELTSRPKQHIVEEVQRLVQAGHHEVVLTGIHLGHYGVDWNRDKPKEEWVRLAHLVRELAELPGNFRIRLSSIEATEVTRELIEVMTDYPERIAPHMHVCLQSGSDSVLRRMRRRWGTRMFLDRCQMLQDALDQPALTTDVIVGFPGETDEEFEQTLETCRKARFSKVHVFPYSQRRGTPAAEMEDQVDKEVQAERVQRLLALEADLRQDYFKSLHGRTVQAIVESTRGLTGIGQVEDNEWVMRGTSCRFAPVEFFASQPVQRGTLVNLKVVDATSEKLVGLPV</sequence>
<dbReference type="PANTHER" id="PTHR11918">
    <property type="entry name" value="RADICAL SAM PROTEINS"/>
    <property type="match status" value="1"/>
</dbReference>
<keyword evidence="4 11" id="KW-0808">Transferase</keyword>
<evidence type="ECO:0000256" key="4">
    <source>
        <dbReference type="ARBA" id="ARBA00022679"/>
    </source>
</evidence>
<feature type="domain" description="MTTase N-terminal" evidence="9">
    <location>
        <begin position="3"/>
        <end position="113"/>
    </location>
</feature>
<dbReference type="EC" id="2.-.-.-" evidence="11"/>
<dbReference type="GO" id="GO:0051539">
    <property type="term" value="F:4 iron, 4 sulfur cluster binding"/>
    <property type="evidence" value="ECO:0007669"/>
    <property type="project" value="UniProtKB-KW"/>
</dbReference>
<dbReference type="SUPFAM" id="SSF102114">
    <property type="entry name" value="Radical SAM enzymes"/>
    <property type="match status" value="1"/>
</dbReference>
<feature type="domain" description="Radical SAM core" evidence="10">
    <location>
        <begin position="123"/>
        <end position="360"/>
    </location>
</feature>
<comment type="cofactor">
    <cofactor evidence="1">
        <name>[4Fe-4S] cluster</name>
        <dbReference type="ChEBI" id="CHEBI:49883"/>
    </cofactor>
</comment>
<dbReference type="NCBIfam" id="TIGR00089">
    <property type="entry name" value="MiaB/RimO family radical SAM methylthiotransferase"/>
    <property type="match status" value="1"/>
</dbReference>
<dbReference type="GO" id="GO:0046872">
    <property type="term" value="F:metal ion binding"/>
    <property type="evidence" value="ECO:0007669"/>
    <property type="project" value="UniProtKB-KW"/>
</dbReference>
<dbReference type="SMART" id="SM00729">
    <property type="entry name" value="Elp3"/>
    <property type="match status" value="1"/>
</dbReference>
<dbReference type="CDD" id="cd01335">
    <property type="entry name" value="Radical_SAM"/>
    <property type="match status" value="1"/>
</dbReference>
<dbReference type="Gene3D" id="3.40.50.12160">
    <property type="entry name" value="Methylthiotransferase, N-terminal domain"/>
    <property type="match status" value="1"/>
</dbReference>
<evidence type="ECO:0000313" key="12">
    <source>
        <dbReference type="Proteomes" id="UP000320672"/>
    </source>
</evidence>
<evidence type="ECO:0000256" key="5">
    <source>
        <dbReference type="ARBA" id="ARBA00022691"/>
    </source>
</evidence>
<keyword evidence="12" id="KW-1185">Reference proteome</keyword>
<evidence type="ECO:0000256" key="3">
    <source>
        <dbReference type="ARBA" id="ARBA00022490"/>
    </source>
</evidence>
<dbReference type="Pfam" id="PF00919">
    <property type="entry name" value="UPF0004"/>
    <property type="match status" value="1"/>
</dbReference>
<dbReference type="InterPro" id="IPR006638">
    <property type="entry name" value="Elp3/MiaA/NifB-like_rSAM"/>
</dbReference>
<dbReference type="InterPro" id="IPR013848">
    <property type="entry name" value="Methylthiotransferase_N"/>
</dbReference>
<dbReference type="InterPro" id="IPR023404">
    <property type="entry name" value="rSAM_horseshoe"/>
</dbReference>
<keyword evidence="6" id="KW-0479">Metal-binding</keyword>
<dbReference type="EMBL" id="CP036262">
    <property type="protein sequence ID" value="QDS96424.1"/>
    <property type="molecule type" value="Genomic_DNA"/>
</dbReference>
<dbReference type="AlphaFoldDB" id="A0A517MNH1"/>
<evidence type="ECO:0000256" key="8">
    <source>
        <dbReference type="ARBA" id="ARBA00023014"/>
    </source>
</evidence>
<dbReference type="InterPro" id="IPR007197">
    <property type="entry name" value="rSAM"/>
</dbReference>
<dbReference type="SFLD" id="SFLDG01061">
    <property type="entry name" value="methylthiotransferase"/>
    <property type="match status" value="1"/>
</dbReference>
<keyword evidence="7" id="KW-0408">Iron</keyword>
<dbReference type="OrthoDB" id="9805215at2"/>
<dbReference type="InterPro" id="IPR058240">
    <property type="entry name" value="rSAM_sf"/>
</dbReference>
<keyword evidence="5" id="KW-0949">S-adenosyl-L-methionine</keyword>
<dbReference type="Proteomes" id="UP000320672">
    <property type="component" value="Chromosome"/>
</dbReference>
<keyword evidence="3" id="KW-0963">Cytoplasm</keyword>
<gene>
    <name evidence="11" type="primary">mtaB</name>
    <name evidence="11" type="ORF">FF011L_52340</name>
</gene>
<dbReference type="Pfam" id="PF04055">
    <property type="entry name" value="Radical_SAM"/>
    <property type="match status" value="1"/>
</dbReference>
<dbReference type="PROSITE" id="PS51449">
    <property type="entry name" value="MTTASE_N"/>
    <property type="match status" value="1"/>
</dbReference>
<name>A0A517MNH1_9BACT</name>
<dbReference type="InterPro" id="IPR038135">
    <property type="entry name" value="Methylthiotransferase_N_sf"/>
</dbReference>
<organism evidence="11 12">
    <name type="scientific">Roseimaritima multifibrata</name>
    <dbReference type="NCBI Taxonomy" id="1930274"/>
    <lineage>
        <taxon>Bacteria</taxon>
        <taxon>Pseudomonadati</taxon>
        <taxon>Planctomycetota</taxon>
        <taxon>Planctomycetia</taxon>
        <taxon>Pirellulales</taxon>
        <taxon>Pirellulaceae</taxon>
        <taxon>Roseimaritima</taxon>
    </lineage>
</organism>
<proteinExistence type="predicted"/>
<protein>
    <submittedName>
        <fullName evidence="11">Threonylcarbamoyladenosine tRNA methylthiotransferase MtaB</fullName>
        <ecNumber evidence="11">2.-.-.-</ecNumber>
    </submittedName>
</protein>
<dbReference type="Gene3D" id="3.80.30.20">
    <property type="entry name" value="tm_1862 like domain"/>
    <property type="match status" value="1"/>
</dbReference>
<dbReference type="KEGG" id="rml:FF011L_52340"/>
<keyword evidence="8" id="KW-0411">Iron-sulfur</keyword>
<evidence type="ECO:0000259" key="10">
    <source>
        <dbReference type="PROSITE" id="PS51918"/>
    </source>
</evidence>
<reference evidence="11 12" key="1">
    <citation type="submission" date="2019-02" db="EMBL/GenBank/DDBJ databases">
        <title>Deep-cultivation of Planctomycetes and their phenomic and genomic characterization uncovers novel biology.</title>
        <authorList>
            <person name="Wiegand S."/>
            <person name="Jogler M."/>
            <person name="Boedeker C."/>
            <person name="Pinto D."/>
            <person name="Vollmers J."/>
            <person name="Rivas-Marin E."/>
            <person name="Kohn T."/>
            <person name="Peeters S.H."/>
            <person name="Heuer A."/>
            <person name="Rast P."/>
            <person name="Oberbeckmann S."/>
            <person name="Bunk B."/>
            <person name="Jeske O."/>
            <person name="Meyerdierks A."/>
            <person name="Storesund J.E."/>
            <person name="Kallscheuer N."/>
            <person name="Luecker S."/>
            <person name="Lage O.M."/>
            <person name="Pohl T."/>
            <person name="Merkel B.J."/>
            <person name="Hornburger P."/>
            <person name="Mueller R.-W."/>
            <person name="Bruemmer F."/>
            <person name="Labrenz M."/>
            <person name="Spormann A.M."/>
            <person name="Op den Camp H."/>
            <person name="Overmann J."/>
            <person name="Amann R."/>
            <person name="Jetten M.S.M."/>
            <person name="Mascher T."/>
            <person name="Medema M.H."/>
            <person name="Devos D.P."/>
            <person name="Kaster A.-K."/>
            <person name="Ovreas L."/>
            <person name="Rohde M."/>
            <person name="Galperin M.Y."/>
            <person name="Jogler C."/>
        </authorList>
    </citation>
    <scope>NUCLEOTIDE SEQUENCE [LARGE SCALE GENOMIC DNA]</scope>
    <source>
        <strain evidence="11 12">FF011L</strain>
    </source>
</reference>